<protein>
    <submittedName>
        <fullName evidence="3">Tudor domain-containing protein</fullName>
    </submittedName>
</protein>
<sequence>MVGSKIGYEENWKNDVLRVDYDDEDNANFDVMEIMTALVAVVPTSKTRGFRQNITLLLHKIQNDKQV</sequence>
<reference evidence="3" key="1">
    <citation type="submission" date="2016-06" db="UniProtKB">
        <authorList>
            <consortium name="WormBaseParasite"/>
        </authorList>
    </citation>
    <scope>IDENTIFICATION</scope>
</reference>
<evidence type="ECO:0000313" key="1">
    <source>
        <dbReference type="EMBL" id="VDN19971.1"/>
    </source>
</evidence>
<name>A0A183DTX6_9BILA</name>
<evidence type="ECO:0000313" key="2">
    <source>
        <dbReference type="Proteomes" id="UP000271098"/>
    </source>
</evidence>
<dbReference type="Proteomes" id="UP000271098">
    <property type="component" value="Unassembled WGS sequence"/>
</dbReference>
<proteinExistence type="predicted"/>
<dbReference type="AlphaFoldDB" id="A0A183DTX6"/>
<reference evidence="1 2" key="2">
    <citation type="submission" date="2018-11" db="EMBL/GenBank/DDBJ databases">
        <authorList>
            <consortium name="Pathogen Informatics"/>
        </authorList>
    </citation>
    <scope>NUCLEOTIDE SEQUENCE [LARGE SCALE GENOMIC DNA]</scope>
</reference>
<dbReference type="EMBL" id="UYRT01079094">
    <property type="protein sequence ID" value="VDN19971.1"/>
    <property type="molecule type" value="Genomic_DNA"/>
</dbReference>
<dbReference type="WBParaSite" id="GPUH_0001218101-mRNA-1">
    <property type="protein sequence ID" value="GPUH_0001218101-mRNA-1"/>
    <property type="gene ID" value="GPUH_0001218101"/>
</dbReference>
<gene>
    <name evidence="1" type="ORF">GPUH_LOCUS12167</name>
</gene>
<accession>A0A183DTX6</accession>
<keyword evidence="2" id="KW-1185">Reference proteome</keyword>
<organism evidence="3">
    <name type="scientific">Gongylonema pulchrum</name>
    <dbReference type="NCBI Taxonomy" id="637853"/>
    <lineage>
        <taxon>Eukaryota</taxon>
        <taxon>Metazoa</taxon>
        <taxon>Ecdysozoa</taxon>
        <taxon>Nematoda</taxon>
        <taxon>Chromadorea</taxon>
        <taxon>Rhabditida</taxon>
        <taxon>Spirurina</taxon>
        <taxon>Spiruromorpha</taxon>
        <taxon>Spiruroidea</taxon>
        <taxon>Gongylonematidae</taxon>
        <taxon>Gongylonema</taxon>
    </lineage>
</organism>
<evidence type="ECO:0000313" key="3">
    <source>
        <dbReference type="WBParaSite" id="GPUH_0001218101-mRNA-1"/>
    </source>
</evidence>